<accession>A0ABV7VD68</accession>
<evidence type="ECO:0008006" key="4">
    <source>
        <dbReference type="Google" id="ProtNLM"/>
    </source>
</evidence>
<evidence type="ECO:0000313" key="3">
    <source>
        <dbReference type="Proteomes" id="UP001595711"/>
    </source>
</evidence>
<dbReference type="Proteomes" id="UP001595711">
    <property type="component" value="Unassembled WGS sequence"/>
</dbReference>
<sequence>MTACAPQVEWVKTSASPAQEATDEKQCNDIAYNEASLEMMSSHPLYPPETDTLYVPSGGNMSGHGPKPSYSREGARAYELASYCMKQRGYTLEQVAPRQAG</sequence>
<protein>
    <recommendedName>
        <fullName evidence="4">Lipoprotein</fullName>
    </recommendedName>
</protein>
<evidence type="ECO:0000313" key="2">
    <source>
        <dbReference type="EMBL" id="MFC3674742.1"/>
    </source>
</evidence>
<keyword evidence="3" id="KW-1185">Reference proteome</keyword>
<proteinExistence type="predicted"/>
<gene>
    <name evidence="2" type="ORF">ACFOOQ_04250</name>
</gene>
<organism evidence="2 3">
    <name type="scientific">Ferrovibrio xuzhouensis</name>
    <dbReference type="NCBI Taxonomy" id="1576914"/>
    <lineage>
        <taxon>Bacteria</taxon>
        <taxon>Pseudomonadati</taxon>
        <taxon>Pseudomonadota</taxon>
        <taxon>Alphaproteobacteria</taxon>
        <taxon>Rhodospirillales</taxon>
        <taxon>Rhodospirillaceae</taxon>
        <taxon>Ferrovibrio</taxon>
    </lineage>
</organism>
<name>A0ABV7VD68_9PROT</name>
<dbReference type="EMBL" id="JBHRYJ010000001">
    <property type="protein sequence ID" value="MFC3674742.1"/>
    <property type="molecule type" value="Genomic_DNA"/>
</dbReference>
<comment type="caution">
    <text evidence="2">The sequence shown here is derived from an EMBL/GenBank/DDBJ whole genome shotgun (WGS) entry which is preliminary data.</text>
</comment>
<dbReference type="RefSeq" id="WP_379722153.1">
    <property type="nucleotide sequence ID" value="NZ_JBHRYJ010000001.1"/>
</dbReference>
<feature type="region of interest" description="Disordered" evidence="1">
    <location>
        <begin position="41"/>
        <end position="72"/>
    </location>
</feature>
<evidence type="ECO:0000256" key="1">
    <source>
        <dbReference type="SAM" id="MobiDB-lite"/>
    </source>
</evidence>
<reference evidence="3" key="1">
    <citation type="journal article" date="2019" name="Int. J. Syst. Evol. Microbiol.">
        <title>The Global Catalogue of Microorganisms (GCM) 10K type strain sequencing project: providing services to taxonomists for standard genome sequencing and annotation.</title>
        <authorList>
            <consortium name="The Broad Institute Genomics Platform"/>
            <consortium name="The Broad Institute Genome Sequencing Center for Infectious Disease"/>
            <person name="Wu L."/>
            <person name="Ma J."/>
        </authorList>
    </citation>
    <scope>NUCLEOTIDE SEQUENCE [LARGE SCALE GENOMIC DNA]</scope>
    <source>
        <strain evidence="3">KCTC 42182</strain>
    </source>
</reference>